<feature type="compositionally biased region" description="Basic and acidic residues" evidence="1">
    <location>
        <begin position="94"/>
        <end position="108"/>
    </location>
</feature>
<feature type="compositionally biased region" description="Pro residues" evidence="1">
    <location>
        <begin position="57"/>
        <end position="79"/>
    </location>
</feature>
<organism evidence="2 3">
    <name type="scientific">Streptomyces phaeofaciens</name>
    <dbReference type="NCBI Taxonomy" id="68254"/>
    <lineage>
        <taxon>Bacteria</taxon>
        <taxon>Bacillati</taxon>
        <taxon>Actinomycetota</taxon>
        <taxon>Actinomycetes</taxon>
        <taxon>Kitasatosporales</taxon>
        <taxon>Streptomycetaceae</taxon>
        <taxon>Streptomyces</taxon>
    </lineage>
</organism>
<evidence type="ECO:0000313" key="2">
    <source>
        <dbReference type="EMBL" id="GGT49182.1"/>
    </source>
</evidence>
<feature type="region of interest" description="Disordered" evidence="1">
    <location>
        <begin position="38"/>
        <end position="118"/>
    </location>
</feature>
<gene>
    <name evidence="2" type="ORF">GCM10010226_28010</name>
</gene>
<evidence type="ECO:0000313" key="3">
    <source>
        <dbReference type="Proteomes" id="UP000646776"/>
    </source>
</evidence>
<name>A0A918HA82_9ACTN</name>
<dbReference type="AlphaFoldDB" id="A0A918HA82"/>
<keyword evidence="3" id="KW-1185">Reference proteome</keyword>
<protein>
    <submittedName>
        <fullName evidence="2">Uncharacterized protein</fullName>
    </submittedName>
</protein>
<dbReference type="EMBL" id="BMSA01000006">
    <property type="protein sequence ID" value="GGT49182.1"/>
    <property type="molecule type" value="Genomic_DNA"/>
</dbReference>
<reference evidence="2" key="2">
    <citation type="submission" date="2020-09" db="EMBL/GenBank/DDBJ databases">
        <authorList>
            <person name="Sun Q."/>
            <person name="Ohkuma M."/>
        </authorList>
    </citation>
    <scope>NUCLEOTIDE SEQUENCE</scope>
    <source>
        <strain evidence="2">JCM 4125</strain>
    </source>
</reference>
<evidence type="ECO:0000256" key="1">
    <source>
        <dbReference type="SAM" id="MobiDB-lite"/>
    </source>
</evidence>
<feature type="compositionally biased region" description="Basic and acidic residues" evidence="1">
    <location>
        <begin position="39"/>
        <end position="49"/>
    </location>
</feature>
<proteinExistence type="predicted"/>
<comment type="caution">
    <text evidence="2">The sequence shown here is derived from an EMBL/GenBank/DDBJ whole genome shotgun (WGS) entry which is preliminary data.</text>
</comment>
<accession>A0A918HA82</accession>
<sequence>MTKASRPGTPSGFSVRLWVTASFGDKAVNAVDAATDTVKAADKTKDAVKNADNVTPPSTPKPKPPPKPAPPAKPKPAPPTKNAIYKAPYKGKTKKIEEEGFKPEDYPGRKGQNPDGHAYFGLGDKGLVVAEDYAGRGPYGVMDEL</sequence>
<dbReference type="Proteomes" id="UP000646776">
    <property type="component" value="Unassembled WGS sequence"/>
</dbReference>
<reference evidence="2" key="1">
    <citation type="journal article" date="2014" name="Int. J. Syst. Evol. Microbiol.">
        <title>Complete genome sequence of Corynebacterium casei LMG S-19264T (=DSM 44701T), isolated from a smear-ripened cheese.</title>
        <authorList>
            <consortium name="US DOE Joint Genome Institute (JGI-PGF)"/>
            <person name="Walter F."/>
            <person name="Albersmeier A."/>
            <person name="Kalinowski J."/>
            <person name="Ruckert C."/>
        </authorList>
    </citation>
    <scope>NUCLEOTIDE SEQUENCE</scope>
    <source>
        <strain evidence="2">JCM 4125</strain>
    </source>
</reference>